<evidence type="ECO:0000313" key="2">
    <source>
        <dbReference type="Proteomes" id="UP001149140"/>
    </source>
</evidence>
<reference evidence="1" key="1">
    <citation type="submission" date="2022-10" db="EMBL/GenBank/DDBJ databases">
        <title>The WGS of Solirubrobacter ginsenosidimutans DSM 21036.</title>
        <authorList>
            <person name="Jiang Z."/>
        </authorList>
    </citation>
    <scope>NUCLEOTIDE SEQUENCE</scope>
    <source>
        <strain evidence="1">DSM 21036</strain>
    </source>
</reference>
<protein>
    <recommendedName>
        <fullName evidence="3">ASCH domain-containing protein</fullName>
    </recommendedName>
</protein>
<dbReference type="Proteomes" id="UP001149140">
    <property type="component" value="Unassembled WGS sequence"/>
</dbReference>
<evidence type="ECO:0000313" key="1">
    <source>
        <dbReference type="EMBL" id="MDA0159189.1"/>
    </source>
</evidence>
<evidence type="ECO:0008006" key="3">
    <source>
        <dbReference type="Google" id="ProtNLM"/>
    </source>
</evidence>
<dbReference type="EMBL" id="JAPDOD010000002">
    <property type="protein sequence ID" value="MDA0159189.1"/>
    <property type="molecule type" value="Genomic_DNA"/>
</dbReference>
<sequence>MLFRPADLEGLQAGTITLAFRRWETPRVKVGSKLRTPIGVLEVTAVDKVKRPTNKDARAAGYASGQAVLDAFPRRTGDFYRIALHVAGPDPRLALRELPPDEAVFAKLERMGEWTYEYLQAIADHPGLRAPDLAQSFGRETLPFKRDVRKLKELGLTISLKIGYELSPRGQLTLSSRPNALRNTSP</sequence>
<keyword evidence="2" id="KW-1185">Reference proteome</keyword>
<name>A0A9X3MMX3_9ACTN</name>
<comment type="caution">
    <text evidence="1">The sequence shown here is derived from an EMBL/GenBank/DDBJ whole genome shotgun (WGS) entry which is preliminary data.</text>
</comment>
<dbReference type="AlphaFoldDB" id="A0A9X3MMX3"/>
<gene>
    <name evidence="1" type="ORF">OM076_02835</name>
</gene>
<dbReference type="RefSeq" id="WP_270037863.1">
    <property type="nucleotide sequence ID" value="NZ_JAPDOD010000002.1"/>
</dbReference>
<proteinExistence type="predicted"/>
<accession>A0A9X3MMX3</accession>
<organism evidence="1 2">
    <name type="scientific">Solirubrobacter ginsenosidimutans</name>
    <dbReference type="NCBI Taxonomy" id="490573"/>
    <lineage>
        <taxon>Bacteria</taxon>
        <taxon>Bacillati</taxon>
        <taxon>Actinomycetota</taxon>
        <taxon>Thermoleophilia</taxon>
        <taxon>Solirubrobacterales</taxon>
        <taxon>Solirubrobacteraceae</taxon>
        <taxon>Solirubrobacter</taxon>
    </lineage>
</organism>